<dbReference type="SUPFAM" id="SSF102114">
    <property type="entry name" value="Radical SAM enzymes"/>
    <property type="match status" value="1"/>
</dbReference>
<dbReference type="AlphaFoldDB" id="A0A3B0ZUC1"/>
<dbReference type="Pfam" id="PF04055">
    <property type="entry name" value="Radical_SAM"/>
    <property type="match status" value="1"/>
</dbReference>
<dbReference type="PROSITE" id="PS51918">
    <property type="entry name" value="RADICAL_SAM"/>
    <property type="match status" value="1"/>
</dbReference>
<gene>
    <name evidence="6" type="ORF">MNBD_GAMMA23-373</name>
</gene>
<evidence type="ECO:0000256" key="1">
    <source>
        <dbReference type="ARBA" id="ARBA00022691"/>
    </source>
</evidence>
<dbReference type="GO" id="GO:0003824">
    <property type="term" value="F:catalytic activity"/>
    <property type="evidence" value="ECO:0007669"/>
    <property type="project" value="InterPro"/>
</dbReference>
<evidence type="ECO:0000256" key="4">
    <source>
        <dbReference type="ARBA" id="ARBA00023014"/>
    </source>
</evidence>
<dbReference type="GO" id="GO:0046872">
    <property type="term" value="F:metal ion binding"/>
    <property type="evidence" value="ECO:0007669"/>
    <property type="project" value="UniProtKB-KW"/>
</dbReference>
<evidence type="ECO:0000313" key="6">
    <source>
        <dbReference type="EMBL" id="VAW92810.1"/>
    </source>
</evidence>
<dbReference type="InterPro" id="IPR007197">
    <property type="entry name" value="rSAM"/>
</dbReference>
<dbReference type="SFLD" id="SFLDS00029">
    <property type="entry name" value="Radical_SAM"/>
    <property type="match status" value="1"/>
</dbReference>
<dbReference type="InterPro" id="IPR050377">
    <property type="entry name" value="Radical_SAM_PqqE_MftC-like"/>
</dbReference>
<dbReference type="EMBL" id="UOFT01000028">
    <property type="protein sequence ID" value="VAW92810.1"/>
    <property type="molecule type" value="Genomic_DNA"/>
</dbReference>
<dbReference type="Pfam" id="PF13186">
    <property type="entry name" value="SPASM"/>
    <property type="match status" value="1"/>
</dbReference>
<evidence type="ECO:0000256" key="2">
    <source>
        <dbReference type="ARBA" id="ARBA00022723"/>
    </source>
</evidence>
<keyword evidence="2" id="KW-0479">Metal-binding</keyword>
<dbReference type="PANTHER" id="PTHR11228">
    <property type="entry name" value="RADICAL SAM DOMAIN PROTEIN"/>
    <property type="match status" value="1"/>
</dbReference>
<dbReference type="CDD" id="cd01335">
    <property type="entry name" value="Radical_SAM"/>
    <property type="match status" value="1"/>
</dbReference>
<reference evidence="6" key="1">
    <citation type="submission" date="2018-06" db="EMBL/GenBank/DDBJ databases">
        <authorList>
            <person name="Zhirakovskaya E."/>
        </authorList>
    </citation>
    <scope>NUCLEOTIDE SEQUENCE</scope>
</reference>
<accession>A0A3B0ZUC1</accession>
<dbReference type="InterPro" id="IPR058240">
    <property type="entry name" value="rSAM_sf"/>
</dbReference>
<protein>
    <recommendedName>
        <fullName evidence="5">Radical SAM core domain-containing protein</fullName>
    </recommendedName>
</protein>
<name>A0A3B0ZUC1_9ZZZZ</name>
<dbReference type="SFLD" id="SFLDG01067">
    <property type="entry name" value="SPASM/twitch_domain_containing"/>
    <property type="match status" value="1"/>
</dbReference>
<dbReference type="Gene3D" id="3.20.20.70">
    <property type="entry name" value="Aldolase class I"/>
    <property type="match status" value="1"/>
</dbReference>
<proteinExistence type="predicted"/>
<evidence type="ECO:0000256" key="3">
    <source>
        <dbReference type="ARBA" id="ARBA00023004"/>
    </source>
</evidence>
<dbReference type="CDD" id="cd21109">
    <property type="entry name" value="SPASM"/>
    <property type="match status" value="1"/>
</dbReference>
<dbReference type="PANTHER" id="PTHR11228:SF7">
    <property type="entry name" value="PQQA PEPTIDE CYCLASE"/>
    <property type="match status" value="1"/>
</dbReference>
<feature type="domain" description="Radical SAM core" evidence="5">
    <location>
        <begin position="20"/>
        <end position="255"/>
    </location>
</feature>
<keyword evidence="3" id="KW-0408">Iron</keyword>
<dbReference type="InterPro" id="IPR013785">
    <property type="entry name" value="Aldolase_TIM"/>
</dbReference>
<keyword evidence="4" id="KW-0411">Iron-sulfur</keyword>
<organism evidence="6">
    <name type="scientific">hydrothermal vent metagenome</name>
    <dbReference type="NCBI Taxonomy" id="652676"/>
    <lineage>
        <taxon>unclassified sequences</taxon>
        <taxon>metagenomes</taxon>
        <taxon>ecological metagenomes</taxon>
    </lineage>
</organism>
<dbReference type="InterPro" id="IPR023885">
    <property type="entry name" value="4Fe4S-binding_SPASM_dom"/>
</dbReference>
<dbReference type="NCBIfam" id="TIGR04085">
    <property type="entry name" value="rSAM_more_4Fe4S"/>
    <property type="match status" value="1"/>
</dbReference>
<evidence type="ECO:0000259" key="5">
    <source>
        <dbReference type="PROSITE" id="PS51918"/>
    </source>
</evidence>
<keyword evidence="1" id="KW-0949">S-adenosyl-L-methionine</keyword>
<dbReference type="GO" id="GO:0051536">
    <property type="term" value="F:iron-sulfur cluster binding"/>
    <property type="evidence" value="ECO:0007669"/>
    <property type="project" value="UniProtKB-KW"/>
</dbReference>
<sequence>MFEYAIGTLKRGVKKSYYSYTYTPTDAIIFLTYRCTSRCTACNIWKRPVNIEEELTWEQWQPILENLVKNNIRNIEMFGGDALLRKELLLRMIKFCTDNGIGTYFPTNSSSLTTETVQGLVDAGLGTVYLSLDEVPEIGESIRGVSRHFDRVKKSIESFQKARGNSTTPRISCITTVSSMNYRYLEQLIKVSHEAGADEHMIRGISEFTTEAVKISSVNGVLPSPYFMPTDDKSHAYSHEEAKEFIDILSRIWKSRQDFQPMSIDMTNLRGTATIDNLTKLLYPHQECLFATTQVVISPYGNVLPCLYYKNYHMGNITKKDLSEIWGNKKHKEFCGQQQQNKIPLCDHCSIKFYHKPFLPSVKDVARAAVEKASKLF</sequence>